<dbReference type="OrthoDB" id="5235103at2759"/>
<dbReference type="InParanoid" id="A0A2P5I9G5"/>
<gene>
    <name evidence="2" type="ORF">DHEL01_v202469</name>
</gene>
<feature type="region of interest" description="Disordered" evidence="1">
    <location>
        <begin position="267"/>
        <end position="306"/>
    </location>
</feature>
<accession>A0A2P5I9G5</accession>
<name>A0A2P5I9G5_DIAHE</name>
<evidence type="ECO:0000313" key="3">
    <source>
        <dbReference type="Proteomes" id="UP000094444"/>
    </source>
</evidence>
<feature type="compositionally biased region" description="Low complexity" evidence="1">
    <location>
        <begin position="270"/>
        <end position="297"/>
    </location>
</feature>
<protein>
    <submittedName>
        <fullName evidence="2">Uncharacterized protein</fullName>
    </submittedName>
</protein>
<feature type="region of interest" description="Disordered" evidence="1">
    <location>
        <begin position="335"/>
        <end position="363"/>
    </location>
</feature>
<keyword evidence="3" id="KW-1185">Reference proteome</keyword>
<comment type="caution">
    <text evidence="2">The sequence shown here is derived from an EMBL/GenBank/DDBJ whole genome shotgun (WGS) entry which is preliminary data.</text>
</comment>
<dbReference type="AlphaFoldDB" id="A0A2P5I9G5"/>
<evidence type="ECO:0000313" key="2">
    <source>
        <dbReference type="EMBL" id="POS79144.1"/>
    </source>
</evidence>
<sequence>MPNEPYRDLAKRHNSPNRQLPIEQLVDTRLCVSALTPQQCRDVMMQLDDRQIKNAVYDRALCFPFDQWTHNIRAIYGEQVEKDTLVVSSFDNMTTHMDGLFTTWKDVVDFNPADFENIEAHVKSYVCPSIDNIGVYGTYSKHTDTKINALSALLKIGQIIVSMPILTSERGVAMFEYDSLSRAVGNILTSVPTDTIRPLIFSPRVEAEFHELVKRANVSGIFSGLFAALTPGAQVFAYTVPHGDQLIPYRKQQAALSRLTSTTKKRKFSAGGVAAAGQAGSTSPSTQSTQSTPSTQSNPFSRPSNAAPVAMPAFAKAAYSTAAGNIKAEDEHIKQELSQQGEQQPQQGEEAAVTGTEQGPKPTAYDDLLRLIEEAMYHTKPDETPEEQRKRAPAVTSLIERTASTILKQFQIATLDCDNRGRRDIFKASLQDTAFALLWILECCGLNLAGTALSAEVSRTLSRNALIGAIWGTVRLTTAAEGIALLDVKEHLGTETFAEKLQRIIKQMEESGVSGFGDLRLVISNVRSGDCGIPTQSSTAPVDPSLK</sequence>
<proteinExistence type="predicted"/>
<dbReference type="STRING" id="158607.A0A2P5I9G5"/>
<organism evidence="2 3">
    <name type="scientific">Diaporthe helianthi</name>
    <dbReference type="NCBI Taxonomy" id="158607"/>
    <lineage>
        <taxon>Eukaryota</taxon>
        <taxon>Fungi</taxon>
        <taxon>Dikarya</taxon>
        <taxon>Ascomycota</taxon>
        <taxon>Pezizomycotina</taxon>
        <taxon>Sordariomycetes</taxon>
        <taxon>Sordariomycetidae</taxon>
        <taxon>Diaporthales</taxon>
        <taxon>Diaporthaceae</taxon>
        <taxon>Diaporthe</taxon>
    </lineage>
</organism>
<dbReference type="Proteomes" id="UP000094444">
    <property type="component" value="Unassembled WGS sequence"/>
</dbReference>
<reference evidence="2" key="1">
    <citation type="submission" date="2017-09" db="EMBL/GenBank/DDBJ databases">
        <title>Polyketide synthases of a Diaporthe helianthi virulent isolate.</title>
        <authorList>
            <person name="Baroncelli R."/>
        </authorList>
    </citation>
    <scope>NUCLEOTIDE SEQUENCE [LARGE SCALE GENOMIC DNA]</scope>
    <source>
        <strain evidence="2">7/96</strain>
    </source>
</reference>
<feature type="compositionally biased region" description="Low complexity" evidence="1">
    <location>
        <begin position="336"/>
        <end position="350"/>
    </location>
</feature>
<evidence type="ECO:0000256" key="1">
    <source>
        <dbReference type="SAM" id="MobiDB-lite"/>
    </source>
</evidence>
<dbReference type="EMBL" id="MAVT02000135">
    <property type="protein sequence ID" value="POS79144.1"/>
    <property type="molecule type" value="Genomic_DNA"/>
</dbReference>